<evidence type="ECO:0000256" key="5">
    <source>
        <dbReference type="ARBA" id="ARBA00022449"/>
    </source>
</evidence>
<evidence type="ECO:0000256" key="8">
    <source>
        <dbReference type="ARBA" id="ARBA00022692"/>
    </source>
</evidence>
<dbReference type="NCBIfam" id="TIGR00797">
    <property type="entry name" value="matE"/>
    <property type="match status" value="1"/>
</dbReference>
<feature type="transmembrane region" description="Helical" evidence="15">
    <location>
        <begin position="189"/>
        <end position="212"/>
    </location>
</feature>
<keyword evidence="4 15" id="KW-0813">Transport</keyword>
<evidence type="ECO:0000256" key="11">
    <source>
        <dbReference type="ARBA" id="ARBA00023065"/>
    </source>
</evidence>
<evidence type="ECO:0000256" key="12">
    <source>
        <dbReference type="ARBA" id="ARBA00023136"/>
    </source>
</evidence>
<sequence>MQKYIVEARQLLSLAIPVILAQVAQTSMGFVDTVMAGGYSATDMAAVAIGTSIWLPAILFGHGLLMALTPTVAQLNGSGRRERIAHQIRQGFWLAGIVSALIMIVLWNAGYIIHAMKDIDPQLADKAVGYLRALLWGVPGYLFFQVARNQCEGLAKTKPGMVMGFIGLLVNIPVNYIFIYGHFGMPELGGVGCGVATAAVYWVMFIFMISYVKKARSMRDLKLEKGFIKPDWKVMYRLTQLGLPIALALFFEVTLFAVVALLVAPLGIVDVAGHQIALNFSSLMFVLPMSLSAAVTIRVGFRLGQGSTLDAQTAAWTGIAVGMCMATLTAIFTVVMREHIALLYNSNPEVVALAAHLMLLAAVYQLSDSVQVIGSGVLRGYKDTRSIFFITFIAYWVLGLPSGYILALTDWVVEPMGPAGFWTGFIIGLTSAAIMMMLRMRWLQRQPSITILQRAAR</sequence>
<feature type="transmembrane region" description="Helical" evidence="15">
    <location>
        <begin position="92"/>
        <end position="115"/>
    </location>
</feature>
<keyword evidence="6 15" id="KW-1003">Cell membrane</keyword>
<dbReference type="GO" id="GO:0005886">
    <property type="term" value="C:plasma membrane"/>
    <property type="evidence" value="ECO:0007669"/>
    <property type="project" value="UniProtKB-SubCell"/>
</dbReference>
<dbReference type="GO" id="GO:0042910">
    <property type="term" value="F:xenobiotic transmembrane transporter activity"/>
    <property type="evidence" value="ECO:0007669"/>
    <property type="project" value="UniProtKB-UniRule"/>
</dbReference>
<dbReference type="InterPro" id="IPR022913">
    <property type="entry name" value="Multidrug-R_MdtK"/>
</dbReference>
<comment type="caution">
    <text evidence="15">Lacks conserved residue(s) required for the propagation of feature annotation.</text>
</comment>
<feature type="transmembrane region" description="Helical" evidence="15">
    <location>
        <begin position="241"/>
        <end position="264"/>
    </location>
</feature>
<feature type="transmembrane region" description="Helical" evidence="15">
    <location>
        <begin position="127"/>
        <end position="147"/>
    </location>
</feature>
<dbReference type="PANTHER" id="PTHR43298">
    <property type="entry name" value="MULTIDRUG RESISTANCE PROTEIN NORM-RELATED"/>
    <property type="match status" value="1"/>
</dbReference>
<comment type="caution">
    <text evidence="16">The sequence shown here is derived from an EMBL/GenBank/DDBJ whole genome shotgun (WGS) entry which is preliminary data.</text>
</comment>
<evidence type="ECO:0000313" key="17">
    <source>
        <dbReference type="Proteomes" id="UP000276295"/>
    </source>
</evidence>
<evidence type="ECO:0000256" key="10">
    <source>
        <dbReference type="ARBA" id="ARBA00023053"/>
    </source>
</evidence>
<dbReference type="Pfam" id="PF01554">
    <property type="entry name" value="MatE"/>
    <property type="match status" value="2"/>
</dbReference>
<keyword evidence="10 15" id="KW-0915">Sodium</keyword>
<dbReference type="GO" id="GO:0015297">
    <property type="term" value="F:antiporter activity"/>
    <property type="evidence" value="ECO:0007669"/>
    <property type="project" value="UniProtKB-UniRule"/>
</dbReference>
<dbReference type="InterPro" id="IPR002528">
    <property type="entry name" value="MATE_fam"/>
</dbReference>
<feature type="transmembrane region" description="Helical" evidence="15">
    <location>
        <begin position="276"/>
        <end position="301"/>
    </location>
</feature>
<keyword evidence="11 15" id="KW-0406">Ion transport</keyword>
<keyword evidence="7" id="KW-0997">Cell inner membrane</keyword>
<feature type="transmembrane region" description="Helical" evidence="15">
    <location>
        <begin position="159"/>
        <end position="183"/>
    </location>
</feature>
<dbReference type="AlphaFoldDB" id="A0A3A5K098"/>
<evidence type="ECO:0000256" key="2">
    <source>
        <dbReference type="ARBA" id="ARBA00010695"/>
    </source>
</evidence>
<comment type="function">
    <text evidence="15">Multidrug efflux pump that functions probably as a Na(+)/drug antiporter.</text>
</comment>
<name>A0A3A5K098_9ENTR</name>
<evidence type="ECO:0000256" key="3">
    <source>
        <dbReference type="ARBA" id="ARBA00018471"/>
    </source>
</evidence>
<keyword evidence="5 15" id="KW-0050">Antiport</keyword>
<organism evidence="16 17">
    <name type="scientific">Buttiauxella izardii</name>
    <dbReference type="NCBI Taxonomy" id="82991"/>
    <lineage>
        <taxon>Bacteria</taxon>
        <taxon>Pseudomonadati</taxon>
        <taxon>Pseudomonadota</taxon>
        <taxon>Gammaproteobacteria</taxon>
        <taxon>Enterobacterales</taxon>
        <taxon>Enterobacteriaceae</taxon>
        <taxon>Buttiauxella</taxon>
    </lineage>
</organism>
<evidence type="ECO:0000256" key="7">
    <source>
        <dbReference type="ARBA" id="ARBA00022519"/>
    </source>
</evidence>
<dbReference type="GO" id="GO:0006855">
    <property type="term" value="P:xenobiotic transmembrane transport"/>
    <property type="evidence" value="ECO:0007669"/>
    <property type="project" value="UniProtKB-UniRule"/>
</dbReference>
<dbReference type="OrthoDB" id="9780160at2"/>
<keyword evidence="13 15" id="KW-0739">Sodium transport</keyword>
<accession>A0A3A5K098</accession>
<evidence type="ECO:0000256" key="14">
    <source>
        <dbReference type="ARBA" id="ARBA00031636"/>
    </source>
</evidence>
<keyword evidence="8 15" id="KW-0812">Transmembrane</keyword>
<comment type="subcellular location">
    <subcellularLocation>
        <location evidence="1">Cell inner membrane</location>
        <topology evidence="1">Multi-pass membrane protein</topology>
    </subcellularLocation>
    <subcellularLocation>
        <location evidence="15">Cell membrane</location>
        <topology evidence="15">Multi-pass membrane protein</topology>
    </subcellularLocation>
</comment>
<evidence type="ECO:0000256" key="6">
    <source>
        <dbReference type="ARBA" id="ARBA00022475"/>
    </source>
</evidence>
<dbReference type="HAMAP" id="MF_00400">
    <property type="entry name" value="MdtK"/>
    <property type="match status" value="1"/>
</dbReference>
<feature type="transmembrane region" description="Helical" evidence="15">
    <location>
        <begin position="419"/>
        <end position="438"/>
    </location>
</feature>
<evidence type="ECO:0000256" key="15">
    <source>
        <dbReference type="HAMAP-Rule" id="MF_00400"/>
    </source>
</evidence>
<dbReference type="PIRSF" id="PIRSF006603">
    <property type="entry name" value="DinF"/>
    <property type="match status" value="1"/>
</dbReference>
<feature type="transmembrane region" description="Helical" evidence="15">
    <location>
        <begin position="53"/>
        <end position="72"/>
    </location>
</feature>
<evidence type="ECO:0000256" key="9">
    <source>
        <dbReference type="ARBA" id="ARBA00022989"/>
    </source>
</evidence>
<dbReference type="RefSeq" id="WP_120062791.1">
    <property type="nucleotide sequence ID" value="NZ_QZWH01000001.1"/>
</dbReference>
<dbReference type="InterPro" id="IPR050222">
    <property type="entry name" value="MATE_MdtK"/>
</dbReference>
<dbReference type="PANTHER" id="PTHR43298:SF2">
    <property type="entry name" value="FMN_FAD EXPORTER YEEO-RELATED"/>
    <property type="match status" value="1"/>
</dbReference>
<feature type="transmembrane region" description="Helical" evidence="15">
    <location>
        <begin position="313"/>
        <end position="336"/>
    </location>
</feature>
<evidence type="ECO:0000256" key="1">
    <source>
        <dbReference type="ARBA" id="ARBA00004429"/>
    </source>
</evidence>
<keyword evidence="9 15" id="KW-1133">Transmembrane helix</keyword>
<reference evidence="16 17" key="1">
    <citation type="submission" date="2018-09" db="EMBL/GenBank/DDBJ databases">
        <title>Draft genome sequence of Buttiauxella izardii CCUG 35510T.</title>
        <authorList>
            <person name="Salva-Serra F."/>
            <person name="Marathe N."/>
            <person name="Moore E."/>
            <person name="Stadler-Svensson L."/>
            <person name="Engstrom-Jakobsson H."/>
        </authorList>
    </citation>
    <scope>NUCLEOTIDE SEQUENCE [LARGE SCALE GENOMIC DNA]</scope>
    <source>
        <strain evidence="16 17">CCUG 35510</strain>
    </source>
</reference>
<dbReference type="InterPro" id="IPR048279">
    <property type="entry name" value="MdtK-like"/>
</dbReference>
<dbReference type="EMBL" id="QZWH01000001">
    <property type="protein sequence ID" value="RJT27923.1"/>
    <property type="molecule type" value="Genomic_DNA"/>
</dbReference>
<evidence type="ECO:0000256" key="4">
    <source>
        <dbReference type="ARBA" id="ARBA00022448"/>
    </source>
</evidence>
<dbReference type="Proteomes" id="UP000276295">
    <property type="component" value="Unassembled WGS sequence"/>
</dbReference>
<gene>
    <name evidence="15 16" type="primary">mdtK</name>
    <name evidence="16" type="ORF">D6029_00195</name>
</gene>
<dbReference type="GO" id="GO:0006814">
    <property type="term" value="P:sodium ion transport"/>
    <property type="evidence" value="ECO:0007669"/>
    <property type="project" value="UniProtKB-UniRule"/>
</dbReference>
<dbReference type="CDD" id="cd13131">
    <property type="entry name" value="MATE_NorM_like"/>
    <property type="match status" value="1"/>
</dbReference>
<protein>
    <recommendedName>
        <fullName evidence="3 15">Multidrug resistance protein MdtK</fullName>
    </recommendedName>
    <alternativeName>
        <fullName evidence="14 15">Multidrug-efflux transporter</fullName>
    </alternativeName>
</protein>
<comment type="similarity">
    <text evidence="2 15">Belongs to the multi antimicrobial extrusion (MATE) (TC 2.A.66.1) family. MdtK subfamily.</text>
</comment>
<feature type="transmembrane region" description="Helical" evidence="15">
    <location>
        <begin position="387"/>
        <end position="407"/>
    </location>
</feature>
<evidence type="ECO:0000313" key="16">
    <source>
        <dbReference type="EMBL" id="RJT27923.1"/>
    </source>
</evidence>
<keyword evidence="17" id="KW-1185">Reference proteome</keyword>
<feature type="transmembrane region" description="Helical" evidence="15">
    <location>
        <begin position="348"/>
        <end position="366"/>
    </location>
</feature>
<proteinExistence type="inferred from homology"/>
<evidence type="ECO:0000256" key="13">
    <source>
        <dbReference type="ARBA" id="ARBA00023201"/>
    </source>
</evidence>
<keyword evidence="12 15" id="KW-0472">Membrane</keyword>